<evidence type="ECO:0000256" key="1">
    <source>
        <dbReference type="ARBA" id="ARBA00001342"/>
    </source>
</evidence>
<name>A0ABU2H254_9ACTN</name>
<comment type="cofactor">
    <cofactor evidence="2">
        <name>a divalent metal cation</name>
        <dbReference type="ChEBI" id="CHEBI:60240"/>
    </cofactor>
</comment>
<comment type="similarity">
    <text evidence="3">Belongs to the class II aldolase/RraA-like family.</text>
</comment>
<evidence type="ECO:0000313" key="13">
    <source>
        <dbReference type="EMBL" id="MDS1268895.1"/>
    </source>
</evidence>
<reference evidence="14" key="1">
    <citation type="submission" date="2023-07" db="EMBL/GenBank/DDBJ databases">
        <title>Novel species in the genus Lipingzhangella isolated from Sambhar Salt Lake.</title>
        <authorList>
            <person name="Jiya N."/>
            <person name="Kajale S."/>
            <person name="Sharma A."/>
        </authorList>
    </citation>
    <scope>NUCLEOTIDE SEQUENCE [LARGE SCALE GENOMIC DNA]</scope>
    <source>
        <strain evidence="14">LS1_29</strain>
    </source>
</reference>
<proteinExistence type="inferred from homology"/>
<dbReference type="EC" id="4.1.1.112" evidence="6"/>
<dbReference type="PANTHER" id="PTHR33254:SF4">
    <property type="entry name" value="4-HYDROXY-4-METHYL-2-OXOGLUTARATE ALDOLASE 3-RELATED"/>
    <property type="match status" value="1"/>
</dbReference>
<dbReference type="SUPFAM" id="SSF89562">
    <property type="entry name" value="RraA-like"/>
    <property type="match status" value="1"/>
</dbReference>
<dbReference type="Proteomes" id="UP001250214">
    <property type="component" value="Unassembled WGS sequence"/>
</dbReference>
<dbReference type="InterPro" id="IPR036704">
    <property type="entry name" value="RraA/RraA-like_sf"/>
</dbReference>
<dbReference type="InterPro" id="IPR005493">
    <property type="entry name" value="RraA/RraA-like"/>
</dbReference>
<sequence>MGTTALARNGARILGGQLFPVWPEAALAAPVFPVRCAPGDNLAVHVAVAQAAAGTALVIDVDADPDCGYVDEILAVAARMRELAGIIVTGCVRDVAAIARCGLPVISAGVSAREPAREGGGTVGRDIRIDGVAIRRGDWVIGDDDGVAVLPRGKVSDTVAATVASVEQDRAVLAELSLGRSTLEVLNLDPTRVTGWADRPAAAEAVPLRGSSSAHGG</sequence>
<accession>A0ABU2H254</accession>
<evidence type="ECO:0000256" key="4">
    <source>
        <dbReference type="ARBA" id="ARBA00011233"/>
    </source>
</evidence>
<dbReference type="Gene3D" id="3.50.30.40">
    <property type="entry name" value="Ribonuclease E inhibitor RraA/RraA-like"/>
    <property type="match status" value="1"/>
</dbReference>
<dbReference type="EC" id="4.1.3.17" evidence="5"/>
<evidence type="ECO:0000256" key="2">
    <source>
        <dbReference type="ARBA" id="ARBA00001968"/>
    </source>
</evidence>
<evidence type="ECO:0000256" key="10">
    <source>
        <dbReference type="ARBA" id="ARBA00030169"/>
    </source>
</evidence>
<evidence type="ECO:0000256" key="5">
    <source>
        <dbReference type="ARBA" id="ARBA00012213"/>
    </source>
</evidence>
<dbReference type="EMBL" id="JAVLVT010000001">
    <property type="protein sequence ID" value="MDS1268895.1"/>
    <property type="molecule type" value="Genomic_DNA"/>
</dbReference>
<evidence type="ECO:0000256" key="7">
    <source>
        <dbReference type="ARBA" id="ARBA00016549"/>
    </source>
</evidence>
<organism evidence="13 14">
    <name type="scientific">Lipingzhangella rawalii</name>
    <dbReference type="NCBI Taxonomy" id="2055835"/>
    <lineage>
        <taxon>Bacteria</taxon>
        <taxon>Bacillati</taxon>
        <taxon>Actinomycetota</taxon>
        <taxon>Actinomycetes</taxon>
        <taxon>Streptosporangiales</taxon>
        <taxon>Nocardiopsidaceae</taxon>
        <taxon>Lipingzhangella</taxon>
    </lineage>
</organism>
<evidence type="ECO:0000256" key="9">
    <source>
        <dbReference type="ARBA" id="ARBA00029596"/>
    </source>
</evidence>
<evidence type="ECO:0000256" key="12">
    <source>
        <dbReference type="ARBA" id="ARBA00047973"/>
    </source>
</evidence>
<dbReference type="CDD" id="cd16841">
    <property type="entry name" value="RraA_family"/>
    <property type="match status" value="1"/>
</dbReference>
<comment type="caution">
    <text evidence="13">The sequence shown here is derived from an EMBL/GenBank/DDBJ whole genome shotgun (WGS) entry which is preliminary data.</text>
</comment>
<evidence type="ECO:0000313" key="14">
    <source>
        <dbReference type="Proteomes" id="UP001250214"/>
    </source>
</evidence>
<dbReference type="PANTHER" id="PTHR33254">
    <property type="entry name" value="4-HYDROXY-4-METHYL-2-OXOGLUTARATE ALDOLASE 3-RELATED"/>
    <property type="match status" value="1"/>
</dbReference>
<protein>
    <recommendedName>
        <fullName evidence="7">Putative 4-hydroxy-4-methyl-2-oxoglutarate aldolase</fullName>
        <ecNumber evidence="6">4.1.1.112</ecNumber>
        <ecNumber evidence="5">4.1.3.17</ecNumber>
    </recommendedName>
    <alternativeName>
        <fullName evidence="11">Oxaloacetate decarboxylase</fullName>
    </alternativeName>
    <alternativeName>
        <fullName evidence="9">Regulator of ribonuclease activity homolog</fullName>
    </alternativeName>
    <alternativeName>
        <fullName evidence="10">RraA-like protein</fullName>
    </alternativeName>
</protein>
<comment type="catalytic activity">
    <reaction evidence="12">
        <text>oxaloacetate + H(+) = pyruvate + CO2</text>
        <dbReference type="Rhea" id="RHEA:15641"/>
        <dbReference type="ChEBI" id="CHEBI:15361"/>
        <dbReference type="ChEBI" id="CHEBI:15378"/>
        <dbReference type="ChEBI" id="CHEBI:16452"/>
        <dbReference type="ChEBI" id="CHEBI:16526"/>
        <dbReference type="EC" id="4.1.1.112"/>
    </reaction>
</comment>
<evidence type="ECO:0000256" key="8">
    <source>
        <dbReference type="ARBA" id="ARBA00025046"/>
    </source>
</evidence>
<comment type="subunit">
    <text evidence="4">Homotrimer.</text>
</comment>
<evidence type="ECO:0000256" key="3">
    <source>
        <dbReference type="ARBA" id="ARBA00008621"/>
    </source>
</evidence>
<evidence type="ECO:0000256" key="6">
    <source>
        <dbReference type="ARBA" id="ARBA00012947"/>
    </source>
</evidence>
<dbReference type="Pfam" id="PF03737">
    <property type="entry name" value="RraA-like"/>
    <property type="match status" value="1"/>
</dbReference>
<gene>
    <name evidence="13" type="ORF">RIF23_01150</name>
</gene>
<keyword evidence="14" id="KW-1185">Reference proteome</keyword>
<comment type="catalytic activity">
    <reaction evidence="1">
        <text>4-hydroxy-4-methyl-2-oxoglutarate = 2 pyruvate</text>
        <dbReference type="Rhea" id="RHEA:22748"/>
        <dbReference type="ChEBI" id="CHEBI:15361"/>
        <dbReference type="ChEBI" id="CHEBI:58276"/>
        <dbReference type="EC" id="4.1.3.17"/>
    </reaction>
</comment>
<comment type="function">
    <text evidence="8">Catalyzes the aldol cleavage of 4-hydroxy-4-methyl-2-oxoglutarate (HMG) into 2 molecules of pyruvate. Also contains a secondary oxaloacetate (OAA) decarboxylase activity due to the common pyruvate enolate transition state formed following C-C bond cleavage in the retro-aldol and decarboxylation reactions.</text>
</comment>
<evidence type="ECO:0000256" key="11">
    <source>
        <dbReference type="ARBA" id="ARBA00032305"/>
    </source>
</evidence>